<gene>
    <name evidence="10" type="primary">LOC102975028</name>
</gene>
<keyword evidence="9" id="KW-1185">Reference proteome</keyword>
<name>A0A455BXQ6_PHYMC</name>
<comment type="similarity">
    <text evidence="1 8">Belongs to the inositol phosphokinase (IPK) family.</text>
</comment>
<evidence type="ECO:0000256" key="6">
    <source>
        <dbReference type="ARBA" id="ARBA00036164"/>
    </source>
</evidence>
<evidence type="ECO:0000256" key="4">
    <source>
        <dbReference type="ARBA" id="ARBA00022777"/>
    </source>
</evidence>
<dbReference type="InterPro" id="IPR005522">
    <property type="entry name" value="IPK"/>
</dbReference>
<dbReference type="STRING" id="9755.ENSPCTP00005009363"/>
<keyword evidence="2 8" id="KW-0808">Transferase</keyword>
<dbReference type="GO" id="GO:0008440">
    <property type="term" value="F:inositol-1,4,5-trisphosphate 3-kinase activity"/>
    <property type="evidence" value="ECO:0007669"/>
    <property type="project" value="TreeGrafter"/>
</dbReference>
<evidence type="ECO:0000256" key="5">
    <source>
        <dbReference type="ARBA" id="ARBA00022840"/>
    </source>
</evidence>
<evidence type="ECO:0000313" key="10">
    <source>
        <dbReference type="RefSeq" id="XP_028353799.1"/>
    </source>
</evidence>
<dbReference type="AlphaFoldDB" id="A0A455BXQ6"/>
<dbReference type="RefSeq" id="XP_028353799.1">
    <property type="nucleotide sequence ID" value="XM_028497998.2"/>
</dbReference>
<sequence>MTEVPTCPWLLLPPPPPLTVVETVTQKILDLAEKSTILIPQAATLVTLESQQQGTDNPEAQAVIMRALTEVVEGGKCGLSNITRGLLAKMRSGWFQKSNQAGKVCEEPLEKEKRGSSSFWNVDLRSTAFPRKLSWTQSVYAESLLWVVPSQGTGVGDERVKQRRGRSKKLRRIHLNIVLQKDEREIIRQLSCPTNQELPQGVCMTLHYQDCTCFRTAEWLPEGILRDGTEKLQGRKHEIVAVVDARRALEVLDVAPLEPSVPGPGLCVPRQQMDVKCSTPSFLMAALQGLLGHGDEAALQGLELLSAEVLPQAAARGHGHLHAPALGHGPVPTGHQVLREGILQHPDGTVLKQLQPPPRGPRELEFYNMVYAADCTDGVLLELQKYLPKYYGIWSPPSAPNDLYLKLEDVTHKFNKPCIMDVKIGRKSYDPFASSEKIQQQVSKYPLMKEIGFLVLGMRVYHVHSDSYETQNQHYGRSLTRETLKDGVSRFFHNGFCLRKDAVAASIQKIENILQWFESQKQLNFYASSLLFVYEGSSQPTTAKLNDRTLAEKFLSKGQLSDTDVLEYNNNFHMLSSTANGKIEASVGKSLSKMYARHRKMYSKKHHSQTSLKVENIEQDNGWKSILQEHLNGNVLSQQEKVFYHLPTGCQEIAEVEVRMINFAHVFPSNTVDEGYVYGLKHLITVLQSILDN</sequence>
<dbReference type="PANTHER" id="PTHR12400">
    <property type="entry name" value="INOSITOL POLYPHOSPHATE KINASE"/>
    <property type="match status" value="1"/>
</dbReference>
<evidence type="ECO:0000256" key="1">
    <source>
        <dbReference type="ARBA" id="ARBA00007374"/>
    </source>
</evidence>
<dbReference type="GO" id="GO:0005634">
    <property type="term" value="C:nucleus"/>
    <property type="evidence" value="ECO:0007669"/>
    <property type="project" value="TreeGrafter"/>
</dbReference>
<keyword evidence="3" id="KW-0547">Nucleotide-binding</keyword>
<protein>
    <recommendedName>
        <fullName evidence="8">Kinase</fullName>
        <ecNumber evidence="8">2.7.-.-</ecNumber>
    </recommendedName>
</protein>
<dbReference type="GO" id="GO:0005524">
    <property type="term" value="F:ATP binding"/>
    <property type="evidence" value="ECO:0007669"/>
    <property type="project" value="UniProtKB-KW"/>
</dbReference>
<reference evidence="10" key="1">
    <citation type="submission" date="2025-08" db="UniProtKB">
        <authorList>
            <consortium name="RefSeq"/>
        </authorList>
    </citation>
    <scope>IDENTIFICATION</scope>
    <source>
        <tissue evidence="10">Muscle</tissue>
    </source>
</reference>
<dbReference type="GO" id="GO:0005737">
    <property type="term" value="C:cytoplasm"/>
    <property type="evidence" value="ECO:0007669"/>
    <property type="project" value="TreeGrafter"/>
</dbReference>
<dbReference type="KEGG" id="pcad:102975028"/>
<dbReference type="OrthoDB" id="338650at2759"/>
<dbReference type="InParanoid" id="A0A455BXQ6"/>
<dbReference type="SUPFAM" id="SSF56104">
    <property type="entry name" value="SAICAR synthase-like"/>
    <property type="match status" value="1"/>
</dbReference>
<comment type="catalytic activity">
    <reaction evidence="6">
        <text>1D-myo-inositol 1,4,5-trisphosphate + 2 ATP = 1D-myo-inositol 1,3,4,5,6-pentakisphosphate + 2 ADP + 2 H(+)</text>
        <dbReference type="Rhea" id="RHEA:32359"/>
        <dbReference type="ChEBI" id="CHEBI:15378"/>
        <dbReference type="ChEBI" id="CHEBI:30616"/>
        <dbReference type="ChEBI" id="CHEBI:57733"/>
        <dbReference type="ChEBI" id="CHEBI:203600"/>
        <dbReference type="ChEBI" id="CHEBI:456216"/>
        <dbReference type="EC" id="2.7.1.151"/>
    </reaction>
</comment>
<dbReference type="GO" id="GO:0047326">
    <property type="term" value="F:inositol-1,3,4,6-tetrakisphosphate 5-kinase activity"/>
    <property type="evidence" value="ECO:0007669"/>
    <property type="project" value="RHEA"/>
</dbReference>
<comment type="catalytic activity">
    <reaction evidence="7">
        <text>1D-myo-inositol 1,3,4,6-tetrakisphosphate + ATP = 1D-myo-inositol 1,3,4,5,6-pentakisphosphate + ADP + H(+)</text>
        <dbReference type="Rhea" id="RHEA:12717"/>
        <dbReference type="ChEBI" id="CHEBI:15378"/>
        <dbReference type="ChEBI" id="CHEBI:30616"/>
        <dbReference type="ChEBI" id="CHEBI:57660"/>
        <dbReference type="ChEBI" id="CHEBI:57733"/>
        <dbReference type="ChEBI" id="CHEBI:456216"/>
        <dbReference type="EC" id="2.7.1.140"/>
    </reaction>
</comment>
<keyword evidence="5" id="KW-0067">ATP-binding</keyword>
<accession>A0A455BXQ6</accession>
<dbReference type="EC" id="2.7.-.-" evidence="8"/>
<proteinExistence type="inferred from homology"/>
<dbReference type="GO" id="GO:0032958">
    <property type="term" value="P:inositol phosphate biosynthetic process"/>
    <property type="evidence" value="ECO:0007669"/>
    <property type="project" value="InterPro"/>
</dbReference>
<evidence type="ECO:0000256" key="7">
    <source>
        <dbReference type="ARBA" id="ARBA00036525"/>
    </source>
</evidence>
<dbReference type="PANTHER" id="PTHR12400:SF51">
    <property type="entry name" value="INOSITOL POLYPHOSPHATE MULTIKINASE"/>
    <property type="match status" value="1"/>
</dbReference>
<evidence type="ECO:0000313" key="9">
    <source>
        <dbReference type="Proteomes" id="UP000248484"/>
    </source>
</evidence>
<dbReference type="Proteomes" id="UP000248484">
    <property type="component" value="Chromosome 14"/>
</dbReference>
<dbReference type="InterPro" id="IPR038286">
    <property type="entry name" value="IPK_sf"/>
</dbReference>
<organism evidence="9 10">
    <name type="scientific">Physeter macrocephalus</name>
    <name type="common">Sperm whale</name>
    <name type="synonym">Physeter catodon</name>
    <dbReference type="NCBI Taxonomy" id="9755"/>
    <lineage>
        <taxon>Eukaryota</taxon>
        <taxon>Metazoa</taxon>
        <taxon>Chordata</taxon>
        <taxon>Craniata</taxon>
        <taxon>Vertebrata</taxon>
        <taxon>Euteleostomi</taxon>
        <taxon>Mammalia</taxon>
        <taxon>Eutheria</taxon>
        <taxon>Laurasiatheria</taxon>
        <taxon>Artiodactyla</taxon>
        <taxon>Whippomorpha</taxon>
        <taxon>Cetacea</taxon>
        <taxon>Odontoceti</taxon>
        <taxon>Physeteridae</taxon>
        <taxon>Physeter</taxon>
    </lineage>
</organism>
<evidence type="ECO:0000256" key="3">
    <source>
        <dbReference type="ARBA" id="ARBA00022741"/>
    </source>
</evidence>
<dbReference type="GeneID" id="102975028"/>
<dbReference type="Pfam" id="PF03770">
    <property type="entry name" value="IPK"/>
    <property type="match status" value="1"/>
</dbReference>
<keyword evidence="4 8" id="KW-0418">Kinase</keyword>
<evidence type="ECO:0000256" key="8">
    <source>
        <dbReference type="RuleBase" id="RU363090"/>
    </source>
</evidence>
<dbReference type="Gene3D" id="3.30.470.160">
    <property type="entry name" value="Inositol polyphosphate kinase"/>
    <property type="match status" value="1"/>
</dbReference>
<evidence type="ECO:0000256" key="2">
    <source>
        <dbReference type="ARBA" id="ARBA00022679"/>
    </source>
</evidence>